<name>A0A953SI14_9BACT</name>
<gene>
    <name evidence="2" type="ORF">K8I29_19395</name>
</gene>
<sequence length="280" mass="31138">MIIGLHREFTLMVRALEKGIPVILEGEAGTGKTEMAKEAAKLLKRPLHRVDGDQELSSLKIQGWFDPPMVLSKGYSWDSFLPGPLSQAMTEGGIFFFNEVNRAPSETINAVLTALDERLVTIPRLGMITAEPAFGCVFTCNPLDRVGTNPLPQAFFDRCVWLRLDHLPLEQAMEVVHLRTGEEDRNLVRVMCQITEGSRRHPDVVKGGSIRAAIFMVKLASSVRLQGEDPCGEVVLKEIAKSALTKKIRLRYNSELTEEQVVEDVVDRVLGISSEKKKTA</sequence>
<dbReference type="GO" id="GO:0016887">
    <property type="term" value="F:ATP hydrolysis activity"/>
    <property type="evidence" value="ECO:0007669"/>
    <property type="project" value="InterPro"/>
</dbReference>
<dbReference type="SUPFAM" id="SSF52540">
    <property type="entry name" value="P-loop containing nucleoside triphosphate hydrolases"/>
    <property type="match status" value="1"/>
</dbReference>
<dbReference type="InterPro" id="IPR003593">
    <property type="entry name" value="AAA+_ATPase"/>
</dbReference>
<dbReference type="EMBL" id="JAIOIV010000150">
    <property type="protein sequence ID" value="MBZ0158368.1"/>
    <property type="molecule type" value="Genomic_DNA"/>
</dbReference>
<protein>
    <submittedName>
        <fullName evidence="2">MoxR family ATPase</fullName>
    </submittedName>
</protein>
<reference evidence="2" key="2">
    <citation type="submission" date="2021-08" db="EMBL/GenBank/DDBJ databases">
        <authorList>
            <person name="Dalcin Martins P."/>
        </authorList>
    </citation>
    <scope>NUCLEOTIDE SEQUENCE</scope>
    <source>
        <strain evidence="2">MAG_39</strain>
    </source>
</reference>
<accession>A0A953SI14</accession>
<proteinExistence type="predicted"/>
<dbReference type="GO" id="GO:0005524">
    <property type="term" value="F:ATP binding"/>
    <property type="evidence" value="ECO:0007669"/>
    <property type="project" value="InterPro"/>
</dbReference>
<dbReference type="InterPro" id="IPR027417">
    <property type="entry name" value="P-loop_NTPase"/>
</dbReference>
<dbReference type="Pfam" id="PF07728">
    <property type="entry name" value="AAA_5"/>
    <property type="match status" value="1"/>
</dbReference>
<dbReference type="AlphaFoldDB" id="A0A953SI14"/>
<dbReference type="InterPro" id="IPR011704">
    <property type="entry name" value="ATPase_dyneun-rel_AAA"/>
</dbReference>
<organism evidence="2 3">
    <name type="scientific">Candidatus Nitrobium versatile</name>
    <dbReference type="NCBI Taxonomy" id="2884831"/>
    <lineage>
        <taxon>Bacteria</taxon>
        <taxon>Pseudomonadati</taxon>
        <taxon>Nitrospirota</taxon>
        <taxon>Nitrospiria</taxon>
        <taxon>Nitrospirales</taxon>
        <taxon>Nitrospiraceae</taxon>
        <taxon>Candidatus Nitrobium</taxon>
    </lineage>
</organism>
<reference evidence="2" key="1">
    <citation type="journal article" date="2021" name="bioRxiv">
        <title>Unraveling nitrogen, sulfur and carbon metabolic pathways and microbial community transcriptional responses to substrate deprivation and toxicity stresses in a bioreactor mimicking anoxic brackish coastal sediment conditions.</title>
        <authorList>
            <person name="Martins P.D."/>
            <person name="Echeveste M.J."/>
            <person name="Arshad A."/>
            <person name="Kurth J."/>
            <person name="Ouboter H."/>
            <person name="Jetten M.S.M."/>
            <person name="Welte C.U."/>
        </authorList>
    </citation>
    <scope>NUCLEOTIDE SEQUENCE</scope>
    <source>
        <strain evidence="2">MAG_39</strain>
    </source>
</reference>
<evidence type="ECO:0000259" key="1">
    <source>
        <dbReference type="SMART" id="SM00382"/>
    </source>
</evidence>
<dbReference type="InterPro" id="IPR050764">
    <property type="entry name" value="CbbQ/NirQ/NorQ/GpvN"/>
</dbReference>
<comment type="caution">
    <text evidence="2">The sequence shown here is derived from an EMBL/GenBank/DDBJ whole genome shotgun (WGS) entry which is preliminary data.</text>
</comment>
<dbReference type="SMART" id="SM00382">
    <property type="entry name" value="AAA"/>
    <property type="match status" value="1"/>
</dbReference>
<dbReference type="PANTHER" id="PTHR42759:SF1">
    <property type="entry name" value="MAGNESIUM-CHELATASE SUBUNIT CHLD"/>
    <property type="match status" value="1"/>
</dbReference>
<dbReference type="Gene3D" id="3.40.50.300">
    <property type="entry name" value="P-loop containing nucleotide triphosphate hydrolases"/>
    <property type="match status" value="1"/>
</dbReference>
<dbReference type="Proteomes" id="UP000705867">
    <property type="component" value="Unassembled WGS sequence"/>
</dbReference>
<dbReference type="CDD" id="cd00009">
    <property type="entry name" value="AAA"/>
    <property type="match status" value="1"/>
</dbReference>
<dbReference type="PANTHER" id="PTHR42759">
    <property type="entry name" value="MOXR FAMILY PROTEIN"/>
    <property type="match status" value="1"/>
</dbReference>
<feature type="domain" description="AAA+ ATPase" evidence="1">
    <location>
        <begin position="18"/>
        <end position="165"/>
    </location>
</feature>
<evidence type="ECO:0000313" key="3">
    <source>
        <dbReference type="Proteomes" id="UP000705867"/>
    </source>
</evidence>
<evidence type="ECO:0000313" key="2">
    <source>
        <dbReference type="EMBL" id="MBZ0158368.1"/>
    </source>
</evidence>
<dbReference type="PIRSF" id="PIRSF002849">
    <property type="entry name" value="AAA_ATPase_chaperone_MoxR_prd"/>
    <property type="match status" value="1"/>
</dbReference>